<comment type="caution">
    <text evidence="1">The sequence shown here is derived from an EMBL/GenBank/DDBJ whole genome shotgun (WGS) entry which is preliminary data.</text>
</comment>
<dbReference type="EMBL" id="SMOL01000653">
    <property type="protein sequence ID" value="KAB2604021.1"/>
    <property type="molecule type" value="Genomic_DNA"/>
</dbReference>
<evidence type="ECO:0000313" key="3">
    <source>
        <dbReference type="Proteomes" id="UP000327157"/>
    </source>
</evidence>
<sequence>MDGLVRSATTSMSRRFDIYSYEPLDRAKTTANRHGVGGRRSMSFKRKKVAQIPLRNNEDRAKQKRQIFLNVGTVFESPDRSQRSRCMKLNRVACKVKTAAVKLMSSFFRIGPYPSCNCREAIRASSPTPRRN</sequence>
<keyword evidence="3" id="KW-1185">Reference proteome</keyword>
<reference evidence="1 3" key="2">
    <citation type="submission" date="2019-11" db="EMBL/GenBank/DDBJ databases">
        <title>A de novo genome assembly of a pear dwarfing rootstock.</title>
        <authorList>
            <person name="Wang F."/>
            <person name="Wang J."/>
            <person name="Li S."/>
            <person name="Zhang Y."/>
            <person name="Fang M."/>
            <person name="Ma L."/>
            <person name="Zhao Y."/>
            <person name="Jiang S."/>
        </authorList>
    </citation>
    <scope>NUCLEOTIDE SEQUENCE [LARGE SCALE GENOMIC DNA]</scope>
    <source>
        <strain evidence="1">S2</strain>
        <tissue evidence="1">Leaf</tissue>
    </source>
</reference>
<dbReference type="EMBL" id="SMOL01000458">
    <property type="protein sequence ID" value="KAB2613670.1"/>
    <property type="molecule type" value="Genomic_DNA"/>
</dbReference>
<proteinExistence type="predicted"/>
<evidence type="ECO:0000313" key="1">
    <source>
        <dbReference type="EMBL" id="KAB2604021.1"/>
    </source>
</evidence>
<dbReference type="Proteomes" id="UP000327157">
    <property type="component" value="Chromosome 9"/>
</dbReference>
<dbReference type="AlphaFoldDB" id="A0A5N5FQU3"/>
<name>A0A5N5FQU3_9ROSA</name>
<dbReference type="OrthoDB" id="1931227at2759"/>
<reference evidence="1 3" key="1">
    <citation type="submission" date="2019-09" db="EMBL/GenBank/DDBJ databases">
        <authorList>
            <person name="Ou C."/>
        </authorList>
    </citation>
    <scope>NUCLEOTIDE SEQUENCE [LARGE SCALE GENOMIC DNA]</scope>
    <source>
        <strain evidence="1">S2</strain>
        <tissue evidence="1">Leaf</tissue>
    </source>
</reference>
<protein>
    <submittedName>
        <fullName evidence="1">Uncharacterized protein</fullName>
    </submittedName>
</protein>
<organism evidence="1 3">
    <name type="scientific">Pyrus ussuriensis x Pyrus communis</name>
    <dbReference type="NCBI Taxonomy" id="2448454"/>
    <lineage>
        <taxon>Eukaryota</taxon>
        <taxon>Viridiplantae</taxon>
        <taxon>Streptophyta</taxon>
        <taxon>Embryophyta</taxon>
        <taxon>Tracheophyta</taxon>
        <taxon>Spermatophyta</taxon>
        <taxon>Magnoliopsida</taxon>
        <taxon>eudicotyledons</taxon>
        <taxon>Gunneridae</taxon>
        <taxon>Pentapetalae</taxon>
        <taxon>rosids</taxon>
        <taxon>fabids</taxon>
        <taxon>Rosales</taxon>
        <taxon>Rosaceae</taxon>
        <taxon>Amygdaloideae</taxon>
        <taxon>Maleae</taxon>
        <taxon>Pyrus</taxon>
    </lineage>
</organism>
<accession>A0A5N5FQU3</accession>
<gene>
    <name evidence="2" type="ORF">D8674_035986</name>
    <name evidence="1" type="ORF">D8674_041869</name>
</gene>
<evidence type="ECO:0000313" key="2">
    <source>
        <dbReference type="EMBL" id="KAB2613670.1"/>
    </source>
</evidence>